<dbReference type="Gene3D" id="3.40.960.10">
    <property type="entry name" value="VSR Endonuclease"/>
    <property type="match status" value="1"/>
</dbReference>
<sequence length="154" mass="17763">MADVHSKAARSKNMRAIKAKNTQPELLIRQALYARGFRYRLHDKGLPGTPDIVLKKYKALIFINGCFWHGHRCHLSKIPQTRTAFWLAKISDNIARDQRHQTQLLASEWRYAVIWECALKGKTRLRADYLIDCVEDWIINSNSKSLEISGASVK</sequence>
<evidence type="ECO:0000313" key="7">
    <source>
        <dbReference type="EMBL" id="MBC3810014.1"/>
    </source>
</evidence>
<keyword evidence="8" id="KW-1185">Reference proteome</keyword>
<evidence type="ECO:0000256" key="5">
    <source>
        <dbReference type="ARBA" id="ARBA00023204"/>
    </source>
</evidence>
<dbReference type="GO" id="GO:0004519">
    <property type="term" value="F:endonuclease activity"/>
    <property type="evidence" value="ECO:0007669"/>
    <property type="project" value="UniProtKB-KW"/>
</dbReference>
<proteinExistence type="inferred from homology"/>
<evidence type="ECO:0000256" key="6">
    <source>
        <dbReference type="PIRNR" id="PIRNR018267"/>
    </source>
</evidence>
<keyword evidence="3 6" id="KW-0227">DNA damage</keyword>
<protein>
    <recommendedName>
        <fullName evidence="6">Very short patch repair endonuclease</fullName>
        <ecNumber evidence="6">3.1.-.-</ecNumber>
    </recommendedName>
</protein>
<keyword evidence="2 6" id="KW-0255">Endonuclease</keyword>
<dbReference type="InterPro" id="IPR004603">
    <property type="entry name" value="DNA_mismatch_endonuc_vsr"/>
</dbReference>
<keyword evidence="5 6" id="KW-0234">DNA repair</keyword>
<dbReference type="InterPro" id="IPR011335">
    <property type="entry name" value="Restrct_endonuc-II-like"/>
</dbReference>
<reference evidence="7 8" key="1">
    <citation type="submission" date="2020-08" db="EMBL/GenBank/DDBJ databases">
        <title>Novel species isolated from subtropical streams in China.</title>
        <authorList>
            <person name="Lu H."/>
        </authorList>
    </citation>
    <scope>NUCLEOTIDE SEQUENCE [LARGE SCALE GENOMIC DNA]</scope>
    <source>
        <strain evidence="7 8">CCTCC AB 2015119</strain>
    </source>
</reference>
<accession>A0ABR6XCJ1</accession>
<dbReference type="CDD" id="cd00221">
    <property type="entry name" value="Vsr"/>
    <property type="match status" value="1"/>
</dbReference>
<evidence type="ECO:0000313" key="8">
    <source>
        <dbReference type="Proteomes" id="UP000637632"/>
    </source>
</evidence>
<dbReference type="RefSeq" id="WP_190476719.1">
    <property type="nucleotide sequence ID" value="NZ_JACOFT010000001.1"/>
</dbReference>
<evidence type="ECO:0000256" key="3">
    <source>
        <dbReference type="ARBA" id="ARBA00022763"/>
    </source>
</evidence>
<dbReference type="SUPFAM" id="SSF52980">
    <property type="entry name" value="Restriction endonuclease-like"/>
    <property type="match status" value="1"/>
</dbReference>
<dbReference type="EMBL" id="JACOFT010000001">
    <property type="protein sequence ID" value="MBC3810014.1"/>
    <property type="molecule type" value="Genomic_DNA"/>
</dbReference>
<keyword evidence="1 6" id="KW-0540">Nuclease</keyword>
<comment type="similarity">
    <text evidence="6">Belongs to the vsr family.</text>
</comment>
<comment type="caution">
    <text evidence="7">The sequence shown here is derived from an EMBL/GenBank/DDBJ whole genome shotgun (WGS) entry which is preliminary data.</text>
</comment>
<dbReference type="PIRSF" id="PIRSF018267">
    <property type="entry name" value="VSR_endonuc"/>
    <property type="match status" value="1"/>
</dbReference>
<dbReference type="NCBIfam" id="TIGR00632">
    <property type="entry name" value="vsr"/>
    <property type="match status" value="1"/>
</dbReference>
<evidence type="ECO:0000256" key="2">
    <source>
        <dbReference type="ARBA" id="ARBA00022759"/>
    </source>
</evidence>
<evidence type="ECO:0000256" key="4">
    <source>
        <dbReference type="ARBA" id="ARBA00022801"/>
    </source>
</evidence>
<name>A0ABR6XCJ1_9BURK</name>
<dbReference type="Proteomes" id="UP000637632">
    <property type="component" value="Unassembled WGS sequence"/>
</dbReference>
<dbReference type="Pfam" id="PF03852">
    <property type="entry name" value="Vsr"/>
    <property type="match status" value="1"/>
</dbReference>
<evidence type="ECO:0000256" key="1">
    <source>
        <dbReference type="ARBA" id="ARBA00022722"/>
    </source>
</evidence>
<keyword evidence="4 6" id="KW-0378">Hydrolase</keyword>
<organism evidence="7 8">
    <name type="scientific">Undibacterium aquatile</name>
    <dbReference type="NCBI Taxonomy" id="1537398"/>
    <lineage>
        <taxon>Bacteria</taxon>
        <taxon>Pseudomonadati</taxon>
        <taxon>Pseudomonadota</taxon>
        <taxon>Betaproteobacteria</taxon>
        <taxon>Burkholderiales</taxon>
        <taxon>Oxalobacteraceae</taxon>
        <taxon>Undibacterium</taxon>
    </lineage>
</organism>
<comment type="function">
    <text evidence="6">May nick specific sequences that contain T:G mispairs resulting from m5C-deamination.</text>
</comment>
<gene>
    <name evidence="7" type="primary">vsr</name>
    <name evidence="7" type="ORF">H8K26_01055</name>
</gene>
<dbReference type="EC" id="3.1.-.-" evidence="6"/>